<name>A0A8H3IH09_9LECA</name>
<organism evidence="1 2">
    <name type="scientific">Imshaugia aleurites</name>
    <dbReference type="NCBI Taxonomy" id="172621"/>
    <lineage>
        <taxon>Eukaryota</taxon>
        <taxon>Fungi</taxon>
        <taxon>Dikarya</taxon>
        <taxon>Ascomycota</taxon>
        <taxon>Pezizomycotina</taxon>
        <taxon>Lecanoromycetes</taxon>
        <taxon>OSLEUM clade</taxon>
        <taxon>Lecanoromycetidae</taxon>
        <taxon>Lecanorales</taxon>
        <taxon>Lecanorineae</taxon>
        <taxon>Parmeliaceae</taxon>
        <taxon>Imshaugia</taxon>
    </lineage>
</organism>
<proteinExistence type="predicted"/>
<evidence type="ECO:0000313" key="1">
    <source>
        <dbReference type="EMBL" id="CAF9918383.1"/>
    </source>
</evidence>
<dbReference type="AlphaFoldDB" id="A0A8H3IH09"/>
<dbReference type="Proteomes" id="UP000664534">
    <property type="component" value="Unassembled WGS sequence"/>
</dbReference>
<comment type="caution">
    <text evidence="1">The sequence shown here is derived from an EMBL/GenBank/DDBJ whole genome shotgun (WGS) entry which is preliminary data.</text>
</comment>
<keyword evidence="2" id="KW-1185">Reference proteome</keyword>
<sequence length="166" mass="19002">MSENGTYPHEITNPEDWEYILSNPLLQYQMRPVCQGLYDMVVVRRKNGDALRNIFKAYPNLLGRRVQNPFSKEPNKDDVWLCRERTEDLIFSSSGETYLPKSMEGVIELCPFINAALIIERGEAGKALLAESEEAATCEEQKQKLLDDSWRSVQSTKEICPVRQGT</sequence>
<reference evidence="1" key="1">
    <citation type="submission" date="2021-03" db="EMBL/GenBank/DDBJ databases">
        <authorList>
            <person name="Tagirdzhanova G."/>
        </authorList>
    </citation>
    <scope>NUCLEOTIDE SEQUENCE</scope>
</reference>
<dbReference type="Pfam" id="PF23562">
    <property type="entry name" value="AMP-binding_C_3"/>
    <property type="match status" value="1"/>
</dbReference>
<gene>
    <name evidence="1" type="ORF">IMSHALPRED_004293</name>
</gene>
<dbReference type="EMBL" id="CAJPDT010000020">
    <property type="protein sequence ID" value="CAF9918383.1"/>
    <property type="molecule type" value="Genomic_DNA"/>
</dbReference>
<evidence type="ECO:0000313" key="2">
    <source>
        <dbReference type="Proteomes" id="UP000664534"/>
    </source>
</evidence>
<accession>A0A8H3IH09</accession>
<dbReference type="OrthoDB" id="429813at2759"/>
<protein>
    <submittedName>
        <fullName evidence="1">Uncharacterized protein</fullName>
    </submittedName>
</protein>